<evidence type="ECO:0000313" key="3">
    <source>
        <dbReference type="EMBL" id="GBE81750.1"/>
    </source>
</evidence>
<keyword evidence="4" id="KW-1185">Reference proteome</keyword>
<dbReference type="Gene3D" id="3.40.50.720">
    <property type="entry name" value="NAD(P)-binding Rossmann-like Domain"/>
    <property type="match status" value="1"/>
</dbReference>
<proteinExistence type="predicted"/>
<keyword evidence="2" id="KW-0472">Membrane</keyword>
<dbReference type="SUPFAM" id="SSF51735">
    <property type="entry name" value="NAD(P)-binding Rossmann-fold domains"/>
    <property type="match status" value="1"/>
</dbReference>
<keyword evidence="2" id="KW-1133">Transmembrane helix</keyword>
<dbReference type="InterPro" id="IPR036291">
    <property type="entry name" value="NAD(P)-bd_dom_sf"/>
</dbReference>
<dbReference type="Proteomes" id="UP000287166">
    <property type="component" value="Unassembled WGS sequence"/>
</dbReference>
<dbReference type="OrthoDB" id="5308060at2759"/>
<reference evidence="3 4" key="1">
    <citation type="journal article" date="2018" name="Sci. Rep.">
        <title>Genome sequence of the cauliflower mushroom Sparassis crispa (Hanabiratake) and its association with beneficial usage.</title>
        <authorList>
            <person name="Kiyama R."/>
            <person name="Furutani Y."/>
            <person name="Kawaguchi K."/>
            <person name="Nakanishi T."/>
        </authorList>
    </citation>
    <scope>NUCLEOTIDE SEQUENCE [LARGE SCALE GENOMIC DNA]</scope>
</reference>
<protein>
    <recommendedName>
        <fullName evidence="5">DUF1776-domain-containing protein</fullName>
    </recommendedName>
</protein>
<dbReference type="GO" id="GO:0016491">
    <property type="term" value="F:oxidoreductase activity"/>
    <property type="evidence" value="ECO:0007669"/>
    <property type="project" value="TreeGrafter"/>
</dbReference>
<dbReference type="PANTHER" id="PTHR43313:SF1">
    <property type="entry name" value="3BETA-HYDROXYSTEROID DEHYDROGENASE DHS-16"/>
    <property type="match status" value="1"/>
</dbReference>
<dbReference type="RefSeq" id="XP_027612663.1">
    <property type="nucleotide sequence ID" value="XM_027756862.1"/>
</dbReference>
<organism evidence="3 4">
    <name type="scientific">Sparassis crispa</name>
    <dbReference type="NCBI Taxonomy" id="139825"/>
    <lineage>
        <taxon>Eukaryota</taxon>
        <taxon>Fungi</taxon>
        <taxon>Dikarya</taxon>
        <taxon>Basidiomycota</taxon>
        <taxon>Agaricomycotina</taxon>
        <taxon>Agaricomycetes</taxon>
        <taxon>Polyporales</taxon>
        <taxon>Sparassidaceae</taxon>
        <taxon>Sparassis</taxon>
    </lineage>
</organism>
<dbReference type="InterPro" id="IPR013952">
    <property type="entry name" value="DUF1776_fun"/>
</dbReference>
<evidence type="ECO:0000256" key="2">
    <source>
        <dbReference type="SAM" id="Phobius"/>
    </source>
</evidence>
<dbReference type="AlphaFoldDB" id="A0A401GHT1"/>
<name>A0A401GHT1_9APHY</name>
<sequence>MDDDMPTTLEQIEEYLESLEDYLLSSLQAVTPDLPHVNEAMHRLWEDVSRFGPKSLPSLPDIHLPGIGPFEVPPPPPPPPPPKKFWEESAHWVSEHPWTTAGIGVGVVGAGLLVGYGSFHIFTRRSRRTKAAVGTASTERRQVVVVLGGDHPSGLPLVLELERKGYIVIISVSTPERVDELERRSRGYVRALVLDPADPETIPYFLRSLASTMSRRFPVTAAGDPHLAPSTHLYVHSVISLLTLPLPATVPAPAPLEHLSLRDTYASYLQTTHISPLQVLQAMMPLLRTSAARARDSVSQNLGKKSIIVCLPAMDGRVGLPFASAQAMSAAATLRGVEVLRREIRVAALTDPTESMKNIKVVVVDVGAIGTQGAGGKASMDEWTQGEKLAYGPAFSSVAQGGFVYRKPTSTAVFVDTLINIVSNGRKRGNVSPLRHALGRILEWVRGDRVAVGSGAGTYTLASQLPALVLDALLNIPHFLVSIRNALLPVPPRVAPDPSVPPVVPATVPPTAAVKKPETEESPFSSDQEHLHDHELSETGSEADVESNEGDASGVGESWVSLKGKLQGHGGEK</sequence>
<dbReference type="GeneID" id="38778667"/>
<accession>A0A401GHT1</accession>
<dbReference type="Pfam" id="PF08643">
    <property type="entry name" value="DUF1776"/>
    <property type="match status" value="1"/>
</dbReference>
<comment type="caution">
    <text evidence="3">The sequence shown here is derived from an EMBL/GenBank/DDBJ whole genome shotgun (WGS) entry which is preliminary data.</text>
</comment>
<evidence type="ECO:0000256" key="1">
    <source>
        <dbReference type="SAM" id="MobiDB-lite"/>
    </source>
</evidence>
<dbReference type="GO" id="GO:0008202">
    <property type="term" value="P:steroid metabolic process"/>
    <property type="evidence" value="ECO:0007669"/>
    <property type="project" value="TreeGrafter"/>
</dbReference>
<dbReference type="EMBL" id="BFAD01000004">
    <property type="protein sequence ID" value="GBE81750.1"/>
    <property type="molecule type" value="Genomic_DNA"/>
</dbReference>
<evidence type="ECO:0008006" key="5">
    <source>
        <dbReference type="Google" id="ProtNLM"/>
    </source>
</evidence>
<feature type="region of interest" description="Disordered" evidence="1">
    <location>
        <begin position="501"/>
        <end position="573"/>
    </location>
</feature>
<keyword evidence="2" id="KW-0812">Transmembrane</keyword>
<evidence type="ECO:0000313" key="4">
    <source>
        <dbReference type="Proteomes" id="UP000287166"/>
    </source>
</evidence>
<feature type="transmembrane region" description="Helical" evidence="2">
    <location>
        <begin position="101"/>
        <end position="122"/>
    </location>
</feature>
<feature type="compositionally biased region" description="Basic and acidic residues" evidence="1">
    <location>
        <begin position="527"/>
        <end position="537"/>
    </location>
</feature>
<gene>
    <name evidence="3" type="ORF">SCP_0401230</name>
</gene>
<dbReference type="InParanoid" id="A0A401GHT1"/>
<dbReference type="PANTHER" id="PTHR43313">
    <property type="entry name" value="SHORT-CHAIN DEHYDROGENASE/REDUCTASE FAMILY 9C"/>
    <property type="match status" value="1"/>
</dbReference>
<dbReference type="STRING" id="139825.A0A401GHT1"/>